<gene>
    <name evidence="2" type="ORF">AUP43_05475</name>
</gene>
<evidence type="ECO:0000259" key="1">
    <source>
        <dbReference type="Pfam" id="PF00534"/>
    </source>
</evidence>
<dbReference type="Pfam" id="PF00534">
    <property type="entry name" value="Glycos_transf_1"/>
    <property type="match status" value="1"/>
</dbReference>
<dbReference type="InterPro" id="IPR050194">
    <property type="entry name" value="Glycosyltransferase_grp1"/>
</dbReference>
<feature type="domain" description="Glycosyl transferase family 1" evidence="1">
    <location>
        <begin position="219"/>
        <end position="364"/>
    </location>
</feature>
<dbReference type="AlphaFoldDB" id="A0A154WEZ0"/>
<dbReference type="PANTHER" id="PTHR45947:SF3">
    <property type="entry name" value="SULFOQUINOVOSYL TRANSFERASE SQD2"/>
    <property type="match status" value="1"/>
</dbReference>
<name>A0A154WEZ0_9PROT</name>
<dbReference type="PANTHER" id="PTHR45947">
    <property type="entry name" value="SULFOQUINOVOSYL TRANSFERASE SQD2"/>
    <property type="match status" value="1"/>
</dbReference>
<reference evidence="2 3" key="1">
    <citation type="submission" date="2015-12" db="EMBL/GenBank/DDBJ databases">
        <title>Genome sequence of Oceanibaculum pacificum MCCC 1A02656.</title>
        <authorList>
            <person name="Lu L."/>
            <person name="Lai Q."/>
            <person name="Shao Z."/>
            <person name="Qian P."/>
        </authorList>
    </citation>
    <scope>NUCLEOTIDE SEQUENCE [LARGE SCALE GENOMIC DNA]</scope>
    <source>
        <strain evidence="2 3">MCCC 1A02656</strain>
    </source>
</reference>
<dbReference type="CDD" id="cd03801">
    <property type="entry name" value="GT4_PimA-like"/>
    <property type="match status" value="1"/>
</dbReference>
<proteinExistence type="predicted"/>
<evidence type="ECO:0000313" key="2">
    <source>
        <dbReference type="EMBL" id="KZD12087.1"/>
    </source>
</evidence>
<dbReference type="SUPFAM" id="SSF53756">
    <property type="entry name" value="UDP-Glycosyltransferase/glycogen phosphorylase"/>
    <property type="match status" value="1"/>
</dbReference>
<organism evidence="2 3">
    <name type="scientific">Oceanibaculum pacificum</name>
    <dbReference type="NCBI Taxonomy" id="580166"/>
    <lineage>
        <taxon>Bacteria</taxon>
        <taxon>Pseudomonadati</taxon>
        <taxon>Pseudomonadota</taxon>
        <taxon>Alphaproteobacteria</taxon>
        <taxon>Rhodospirillales</taxon>
        <taxon>Oceanibaculaceae</taxon>
        <taxon>Oceanibaculum</taxon>
    </lineage>
</organism>
<comment type="caution">
    <text evidence="2">The sequence shown here is derived from an EMBL/GenBank/DDBJ whole genome shotgun (WGS) entry which is preliminary data.</text>
</comment>
<dbReference type="GO" id="GO:0016757">
    <property type="term" value="F:glycosyltransferase activity"/>
    <property type="evidence" value="ECO:0007669"/>
    <property type="project" value="InterPro"/>
</dbReference>
<dbReference type="STRING" id="580166.AUP43_05475"/>
<dbReference type="Gene3D" id="3.40.50.2000">
    <property type="entry name" value="Glycogen Phosphorylase B"/>
    <property type="match status" value="1"/>
</dbReference>
<keyword evidence="3" id="KW-1185">Reference proteome</keyword>
<accession>A0A154WEZ0</accession>
<dbReference type="Proteomes" id="UP000076400">
    <property type="component" value="Unassembled WGS sequence"/>
</dbReference>
<dbReference type="EMBL" id="LPXN01000057">
    <property type="protein sequence ID" value="KZD12087.1"/>
    <property type="molecule type" value="Genomic_DNA"/>
</dbReference>
<dbReference type="InterPro" id="IPR001296">
    <property type="entry name" value="Glyco_trans_1"/>
</dbReference>
<protein>
    <recommendedName>
        <fullName evidence="1">Glycosyl transferase family 1 domain-containing protein</fullName>
    </recommendedName>
</protein>
<evidence type="ECO:0000313" key="3">
    <source>
        <dbReference type="Proteomes" id="UP000076400"/>
    </source>
</evidence>
<sequence length="580" mass="62820">MPWQYGGPEVEGECGVVDDRAQDGNAAIHYWPQDFSTDSGKPMGRHAAGEGFLTGFVRHARAEALYCHAISQNHAESFFCQVEVADGPKRPVHWVPMGGAEGLAAVGCLFTPGPNLRNFAFMRRAFDQRGFSLCGIIHTIASAQAMDALASLLVAPIQPWDALICTSNAGRAAVERQLQAVGDYLAERTGGRPPALPYLPTIPLGVDSAAFTRDPRHRAAWRARLGIGEGDVAALFVGRLSAHAKANPDPMYLALERAARRSGRKLHLIQAGWFYNAAIEKAFRAGAAAFAPSVVTHFVTPLEGAAHREIWSAADFFVSLSDNIQETFGLTPVEAMAAGLPAVVSDWNGYRDTVRDGIDGFRIPTIAASPGTGGDLALRHALELDRYDLYIGQASQFVAIDVEACADAFLRLIEDAELRARMGESGRRRAREMFDWATIVPAYQALWGELAERRRASGVEIAPPRADAPADPWRPDPFLHFAGYASRAIAPDMSVRIAPDAAAALAAAYASPVNSYALKMLPTPAEAEELCRLLAEAPAWRAADLILRMPAARHPFLFRGLAWLAKYGVVSLHEAHEAER</sequence>